<dbReference type="Pfam" id="PF02319">
    <property type="entry name" value="WHD_E2F_TDP"/>
    <property type="match status" value="1"/>
</dbReference>
<comment type="subcellular location">
    <subcellularLocation>
        <location evidence="6">Nucleus</location>
    </subcellularLocation>
</comment>
<dbReference type="GO" id="GO:0000981">
    <property type="term" value="F:DNA-binding transcription factor activity, RNA polymerase II-specific"/>
    <property type="evidence" value="ECO:0007669"/>
    <property type="project" value="TreeGrafter"/>
</dbReference>
<evidence type="ECO:0000313" key="10">
    <source>
        <dbReference type="EMBL" id="WVZ83858.1"/>
    </source>
</evidence>
<keyword evidence="5" id="KW-0131">Cell cycle</keyword>
<dbReference type="SUPFAM" id="SSF144074">
    <property type="entry name" value="E2F-DP heterodimerization region"/>
    <property type="match status" value="1"/>
</dbReference>
<dbReference type="Gene3D" id="1.10.10.10">
    <property type="entry name" value="Winged helix-like DNA-binding domain superfamily/Winged helix DNA-binding domain"/>
    <property type="match status" value="1"/>
</dbReference>
<evidence type="ECO:0000256" key="3">
    <source>
        <dbReference type="ARBA" id="ARBA00023125"/>
    </source>
</evidence>
<keyword evidence="6" id="KW-0539">Nucleus</keyword>
<dbReference type="AlphaFoldDB" id="A0AAQ3U216"/>
<dbReference type="SUPFAM" id="SSF46785">
    <property type="entry name" value="Winged helix' DNA-binding domain"/>
    <property type="match status" value="1"/>
</dbReference>
<proteinExistence type="inferred from homology"/>
<dbReference type="CDD" id="cd14660">
    <property type="entry name" value="E2F_DD"/>
    <property type="match status" value="1"/>
</dbReference>
<dbReference type="InterPro" id="IPR036390">
    <property type="entry name" value="WH_DNA-bd_sf"/>
</dbReference>
<evidence type="ECO:0000256" key="7">
    <source>
        <dbReference type="SAM" id="Coils"/>
    </source>
</evidence>
<keyword evidence="4 6" id="KW-0804">Transcription</keyword>
<evidence type="ECO:0000259" key="9">
    <source>
        <dbReference type="SMART" id="SM01372"/>
    </source>
</evidence>
<dbReference type="GO" id="GO:0090575">
    <property type="term" value="C:RNA polymerase II transcription regulator complex"/>
    <property type="evidence" value="ECO:0007669"/>
    <property type="project" value="TreeGrafter"/>
</dbReference>
<evidence type="ECO:0000256" key="1">
    <source>
        <dbReference type="ARBA" id="ARBA00010940"/>
    </source>
</evidence>
<dbReference type="FunFam" id="1.10.10.10:FF:000008">
    <property type="entry name" value="E2F transcription factor 1"/>
    <property type="match status" value="1"/>
</dbReference>
<feature type="compositionally biased region" description="Low complexity" evidence="8">
    <location>
        <begin position="109"/>
        <end position="125"/>
    </location>
</feature>
<accession>A0AAQ3U216</accession>
<dbReference type="InterPro" id="IPR003316">
    <property type="entry name" value="E2F_WHTH_DNA-bd_dom"/>
</dbReference>
<evidence type="ECO:0000256" key="5">
    <source>
        <dbReference type="ARBA" id="ARBA00023306"/>
    </source>
</evidence>
<evidence type="ECO:0000256" key="2">
    <source>
        <dbReference type="ARBA" id="ARBA00023015"/>
    </source>
</evidence>
<feature type="coiled-coil region" evidence="7">
    <location>
        <begin position="265"/>
        <end position="299"/>
    </location>
</feature>
<dbReference type="InterPro" id="IPR032198">
    <property type="entry name" value="E2F_CC-MB"/>
</dbReference>
<dbReference type="InterPro" id="IPR037241">
    <property type="entry name" value="E2F-DP_heterodim"/>
</dbReference>
<keyword evidence="11" id="KW-1185">Reference proteome</keyword>
<dbReference type="InterPro" id="IPR015633">
    <property type="entry name" value="E2F"/>
</dbReference>
<evidence type="ECO:0000313" key="11">
    <source>
        <dbReference type="Proteomes" id="UP001341281"/>
    </source>
</evidence>
<feature type="region of interest" description="Disordered" evidence="8">
    <location>
        <begin position="48"/>
        <end position="134"/>
    </location>
</feature>
<dbReference type="Proteomes" id="UP001341281">
    <property type="component" value="Chromosome 07"/>
</dbReference>
<dbReference type="EMBL" id="CP144751">
    <property type="protein sequence ID" value="WVZ83858.1"/>
    <property type="molecule type" value="Genomic_DNA"/>
</dbReference>
<name>A0AAQ3U216_PASNO</name>
<dbReference type="PANTHER" id="PTHR12081:SF89">
    <property type="entry name" value="OS04G0112200 PROTEIN"/>
    <property type="match status" value="1"/>
</dbReference>
<dbReference type="PANTHER" id="PTHR12081">
    <property type="entry name" value="TRANSCRIPTION FACTOR E2F"/>
    <property type="match status" value="1"/>
</dbReference>
<dbReference type="Pfam" id="PF16421">
    <property type="entry name" value="E2F_CC-MB"/>
    <property type="match status" value="1"/>
</dbReference>
<dbReference type="InterPro" id="IPR036388">
    <property type="entry name" value="WH-like_DNA-bd_sf"/>
</dbReference>
<sequence length="469" mass="50828">MDGGSSSLPPPPPPPLQQVYLRRSVPPGPAPPMVQLFRAPATIPIFSSRTRAAPIPPPAAAAAAPAPAPAPPQAAAAQAPPSPAAADQKPPRQPQQQAGAMPPPPAPKPVGKGAPKPKAQSNEQNNGGGNSQPEISMEEAVHKGTATGPAKVTKQIKKLKASKQTLDGSGAIEGYAGPPLCSLNHCRYDNSLTLLTKKFIDLLQKAEDGTLDLNKAAVTLEVQKRRIYDITNVLEGVELIEKGLKNMIRWKGFDMSKPKEVQHQISSLKEELESLYDEEFRLDDEIREAKEKLQALTLDEDKRKLLYVFKEDINKIPHFQESTLIAINAPHGTCVEVPDPNVDLYMYGDLGLQEKHYKILLRSAMGPIDCYLISDHQQTFNPDHQEAPDRLEPAVCTASSRAVHQMDCDPDQASEKGQSNDACMHGAEPSRKDEIMSGILRIVPSGLGADNDYWLASEVDASMTDAWGT</sequence>
<dbReference type="Gene3D" id="6.10.250.540">
    <property type="match status" value="1"/>
</dbReference>
<protein>
    <recommendedName>
        <fullName evidence="9">E2F/DP family winged-helix DNA-binding domain-containing protein</fullName>
    </recommendedName>
</protein>
<dbReference type="GO" id="GO:0046983">
    <property type="term" value="F:protein dimerization activity"/>
    <property type="evidence" value="ECO:0007669"/>
    <property type="project" value="InterPro"/>
</dbReference>
<gene>
    <name evidence="10" type="ORF">U9M48_030954</name>
</gene>
<keyword evidence="3 6" id="KW-0238">DNA-binding</keyword>
<evidence type="ECO:0000256" key="8">
    <source>
        <dbReference type="SAM" id="MobiDB-lite"/>
    </source>
</evidence>
<evidence type="ECO:0000256" key="6">
    <source>
        <dbReference type="RuleBase" id="RU003796"/>
    </source>
</evidence>
<evidence type="ECO:0000256" key="4">
    <source>
        <dbReference type="ARBA" id="ARBA00023163"/>
    </source>
</evidence>
<feature type="domain" description="E2F/DP family winged-helix DNA-binding" evidence="9">
    <location>
        <begin position="187"/>
        <end position="252"/>
    </location>
</feature>
<reference evidence="10 11" key="1">
    <citation type="submission" date="2024-02" db="EMBL/GenBank/DDBJ databases">
        <title>High-quality chromosome-scale genome assembly of Pensacola bahiagrass (Paspalum notatum Flugge var. saurae).</title>
        <authorList>
            <person name="Vega J.M."/>
            <person name="Podio M."/>
            <person name="Orjuela J."/>
            <person name="Siena L.A."/>
            <person name="Pessino S.C."/>
            <person name="Combes M.C."/>
            <person name="Mariac C."/>
            <person name="Albertini E."/>
            <person name="Pupilli F."/>
            <person name="Ortiz J.P.A."/>
            <person name="Leblanc O."/>
        </authorList>
    </citation>
    <scope>NUCLEOTIDE SEQUENCE [LARGE SCALE GENOMIC DNA]</scope>
    <source>
        <strain evidence="10">R1</strain>
        <tissue evidence="10">Leaf</tissue>
    </source>
</reference>
<dbReference type="GO" id="GO:0000978">
    <property type="term" value="F:RNA polymerase II cis-regulatory region sequence-specific DNA binding"/>
    <property type="evidence" value="ECO:0007669"/>
    <property type="project" value="InterPro"/>
</dbReference>
<comment type="similarity">
    <text evidence="1 6">Belongs to the E2F/DP family.</text>
</comment>
<keyword evidence="7" id="KW-0175">Coiled coil</keyword>
<organism evidence="10 11">
    <name type="scientific">Paspalum notatum var. saurae</name>
    <dbReference type="NCBI Taxonomy" id="547442"/>
    <lineage>
        <taxon>Eukaryota</taxon>
        <taxon>Viridiplantae</taxon>
        <taxon>Streptophyta</taxon>
        <taxon>Embryophyta</taxon>
        <taxon>Tracheophyta</taxon>
        <taxon>Spermatophyta</taxon>
        <taxon>Magnoliopsida</taxon>
        <taxon>Liliopsida</taxon>
        <taxon>Poales</taxon>
        <taxon>Poaceae</taxon>
        <taxon>PACMAD clade</taxon>
        <taxon>Panicoideae</taxon>
        <taxon>Andropogonodae</taxon>
        <taxon>Paspaleae</taxon>
        <taxon>Paspalinae</taxon>
        <taxon>Paspalum</taxon>
    </lineage>
</organism>
<dbReference type="SMART" id="SM01372">
    <property type="entry name" value="E2F_TDP"/>
    <property type="match status" value="1"/>
</dbReference>
<feature type="compositionally biased region" description="Low complexity" evidence="8">
    <location>
        <begin position="73"/>
        <end position="100"/>
    </location>
</feature>
<feature type="region of interest" description="Disordered" evidence="8">
    <location>
        <begin position="1"/>
        <end position="35"/>
    </location>
</feature>
<keyword evidence="2 6" id="KW-0805">Transcription regulation</keyword>
<feature type="region of interest" description="Disordered" evidence="8">
    <location>
        <begin position="408"/>
        <end position="428"/>
    </location>
</feature>